<protein>
    <submittedName>
        <fullName evidence="3">Uncharacterized protein</fullName>
    </submittedName>
</protein>
<gene>
    <name evidence="3" type="ORF">HICCMSTLAB_LOCUS11116</name>
</gene>
<evidence type="ECO:0000256" key="1">
    <source>
        <dbReference type="SAM" id="MobiDB-lite"/>
    </source>
</evidence>
<feature type="signal peptide" evidence="2">
    <location>
        <begin position="1"/>
        <end position="20"/>
    </location>
</feature>
<feature type="chain" id="PRO_5035250556" evidence="2">
    <location>
        <begin position="21"/>
        <end position="278"/>
    </location>
</feature>
<organism evidence="3 4">
    <name type="scientific">Cotesia congregata</name>
    <name type="common">Parasitoid wasp</name>
    <name type="synonym">Apanteles congregatus</name>
    <dbReference type="NCBI Taxonomy" id="51543"/>
    <lineage>
        <taxon>Eukaryota</taxon>
        <taxon>Metazoa</taxon>
        <taxon>Ecdysozoa</taxon>
        <taxon>Arthropoda</taxon>
        <taxon>Hexapoda</taxon>
        <taxon>Insecta</taxon>
        <taxon>Pterygota</taxon>
        <taxon>Neoptera</taxon>
        <taxon>Endopterygota</taxon>
        <taxon>Hymenoptera</taxon>
        <taxon>Apocrita</taxon>
        <taxon>Ichneumonoidea</taxon>
        <taxon>Braconidae</taxon>
        <taxon>Microgastrinae</taxon>
        <taxon>Cotesia</taxon>
    </lineage>
</organism>
<name>A0A8J2MQY8_COTCN</name>
<evidence type="ECO:0000313" key="4">
    <source>
        <dbReference type="Proteomes" id="UP000786811"/>
    </source>
</evidence>
<reference evidence="3" key="1">
    <citation type="submission" date="2021-04" db="EMBL/GenBank/DDBJ databases">
        <authorList>
            <person name="Chebbi M.A.C M."/>
        </authorList>
    </citation>
    <scope>NUCLEOTIDE SEQUENCE</scope>
</reference>
<evidence type="ECO:0000313" key="3">
    <source>
        <dbReference type="EMBL" id="CAG5102641.1"/>
    </source>
</evidence>
<dbReference type="OrthoDB" id="10447977at2759"/>
<evidence type="ECO:0000256" key="2">
    <source>
        <dbReference type="SAM" id="SignalP"/>
    </source>
</evidence>
<dbReference type="EMBL" id="CAJNRD030001123">
    <property type="protein sequence ID" value="CAG5102641.1"/>
    <property type="molecule type" value="Genomic_DNA"/>
</dbReference>
<feature type="compositionally biased region" description="Basic and acidic residues" evidence="1">
    <location>
        <begin position="159"/>
        <end position="187"/>
    </location>
</feature>
<accession>A0A8J2MQY8</accession>
<keyword evidence="2" id="KW-0732">Signal</keyword>
<comment type="caution">
    <text evidence="3">The sequence shown here is derived from an EMBL/GenBank/DDBJ whole genome shotgun (WGS) entry which is preliminary data.</text>
</comment>
<dbReference type="Proteomes" id="UP000786811">
    <property type="component" value="Unassembled WGS sequence"/>
</dbReference>
<keyword evidence="4" id="KW-1185">Reference proteome</keyword>
<feature type="region of interest" description="Disordered" evidence="1">
    <location>
        <begin position="159"/>
        <end position="191"/>
    </location>
</feature>
<proteinExistence type="predicted"/>
<dbReference type="AlphaFoldDB" id="A0A8J2MQY8"/>
<sequence length="278" mass="30412">MFLRFWCFALLVCAFSQVYCEEKKLDAADLIKILSEGLLNKTIATACASASASPCETTTTTTTTTPAPKGALENFAGSIVDNTKKAVHVSSNVVLSGVKKVGNKIKGGWNFADNVVDGSLNLAKQIGSLGYKIVTVVPKSLNDVLLDIVEKGQKKLTEKLENERNKDKDKNKDENKNKDEDKNKDSTTKAPETTDGELFIYLNNLKIPVTPEQIVEVANVLKGTKDHFPLVADPPPQPYFVLINHDEAHVLNSDQLIEIGDELEQAKKQAEEDAKVTP</sequence>